<dbReference type="Pfam" id="PF00646">
    <property type="entry name" value="F-box"/>
    <property type="match status" value="1"/>
</dbReference>
<dbReference type="InterPro" id="IPR036047">
    <property type="entry name" value="F-box-like_dom_sf"/>
</dbReference>
<evidence type="ECO:0000313" key="3">
    <source>
        <dbReference type="Proteomes" id="UP000623467"/>
    </source>
</evidence>
<dbReference type="EMBL" id="JACAZH010000003">
    <property type="protein sequence ID" value="KAF7372836.1"/>
    <property type="molecule type" value="Genomic_DNA"/>
</dbReference>
<protein>
    <submittedName>
        <fullName evidence="2">F-box domain-containing protein</fullName>
    </submittedName>
</protein>
<keyword evidence="3" id="KW-1185">Reference proteome</keyword>
<evidence type="ECO:0000313" key="2">
    <source>
        <dbReference type="EMBL" id="KAF7372836.1"/>
    </source>
</evidence>
<organism evidence="2 3">
    <name type="scientific">Mycena sanguinolenta</name>
    <dbReference type="NCBI Taxonomy" id="230812"/>
    <lineage>
        <taxon>Eukaryota</taxon>
        <taxon>Fungi</taxon>
        <taxon>Dikarya</taxon>
        <taxon>Basidiomycota</taxon>
        <taxon>Agaricomycotina</taxon>
        <taxon>Agaricomycetes</taxon>
        <taxon>Agaricomycetidae</taxon>
        <taxon>Agaricales</taxon>
        <taxon>Marasmiineae</taxon>
        <taxon>Mycenaceae</taxon>
        <taxon>Mycena</taxon>
    </lineage>
</organism>
<accession>A0A8H7DIR6</accession>
<comment type="caution">
    <text evidence="2">The sequence shown here is derived from an EMBL/GenBank/DDBJ whole genome shotgun (WGS) entry which is preliminary data.</text>
</comment>
<reference evidence="2" key="1">
    <citation type="submission" date="2020-05" db="EMBL/GenBank/DDBJ databases">
        <title>Mycena genomes resolve the evolution of fungal bioluminescence.</title>
        <authorList>
            <person name="Tsai I.J."/>
        </authorList>
    </citation>
    <scope>NUCLEOTIDE SEQUENCE</scope>
    <source>
        <strain evidence="2">160909Yilan</strain>
    </source>
</reference>
<dbReference type="PROSITE" id="PS50181">
    <property type="entry name" value="FBOX"/>
    <property type="match status" value="1"/>
</dbReference>
<dbReference type="AlphaFoldDB" id="A0A8H7DIR6"/>
<name>A0A8H7DIR6_9AGAR</name>
<proteinExistence type="predicted"/>
<dbReference type="SMART" id="SM00256">
    <property type="entry name" value="FBOX"/>
    <property type="match status" value="1"/>
</dbReference>
<dbReference type="OrthoDB" id="3054030at2759"/>
<gene>
    <name evidence="2" type="ORF">MSAN_00489600</name>
</gene>
<sequence>MPRLQLLDLPTEILLSILEWVETKTLYQLAFLSRRLNSIALRVCFRRHELDPDSNSVELTLGTRDALSALQISFFIQSLDHIHCCIPHYAFQTSIAPFLRHIKRLETFISRLTFVRRVTLHLASHEGNWRIKLKTVDELCAWSSHVGDLLNCIIKRGCQWLTIVDGSEFEPIHPGLMDRIRHIIPLHSKRIPVMPRFPSGQSQITTLVVNSASFLVSPGINWILAALGQVTSLGLSMASGSPRTWSKVLPRMAAAAPHLTVLNLSNVPDSMVTTILSILDRFSHLTRLHIHSQRRLIPISTLQHAPHLPSPSLRRIETLTAVSELVEHFLSPINPLPNLHALRVGWRVHTDLRLPALLGFLARITPKLNAHPRTPYLNLDIDLCALSTDVDLSLHIPPALVGRQDIAAGRARVMGLTLHLNVTEDADFIYAEGMTQLVALFPQTVLLSLHTGGVTPSESATARLVEALEQTKVTDIVLNGERL</sequence>
<dbReference type="SUPFAM" id="SSF81383">
    <property type="entry name" value="F-box domain"/>
    <property type="match status" value="1"/>
</dbReference>
<dbReference type="Gene3D" id="3.80.10.10">
    <property type="entry name" value="Ribonuclease Inhibitor"/>
    <property type="match status" value="1"/>
</dbReference>
<feature type="domain" description="F-box" evidence="1">
    <location>
        <begin position="3"/>
        <end position="48"/>
    </location>
</feature>
<dbReference type="InterPro" id="IPR032675">
    <property type="entry name" value="LRR_dom_sf"/>
</dbReference>
<dbReference type="Proteomes" id="UP000623467">
    <property type="component" value="Unassembled WGS sequence"/>
</dbReference>
<evidence type="ECO:0000259" key="1">
    <source>
        <dbReference type="PROSITE" id="PS50181"/>
    </source>
</evidence>
<dbReference type="InterPro" id="IPR001810">
    <property type="entry name" value="F-box_dom"/>
</dbReference>
<dbReference type="SUPFAM" id="SSF52047">
    <property type="entry name" value="RNI-like"/>
    <property type="match status" value="1"/>
</dbReference>